<protein>
    <recommendedName>
        <fullName evidence="3">DUF2141 domain-containing protein</fullName>
    </recommendedName>
</protein>
<organism evidence="1 2">
    <name type="scientific">Portibacter lacus</name>
    <dbReference type="NCBI Taxonomy" id="1099794"/>
    <lineage>
        <taxon>Bacteria</taxon>
        <taxon>Pseudomonadati</taxon>
        <taxon>Bacteroidota</taxon>
        <taxon>Saprospiria</taxon>
        <taxon>Saprospirales</taxon>
        <taxon>Haliscomenobacteraceae</taxon>
        <taxon>Portibacter</taxon>
    </lineage>
</organism>
<keyword evidence="2" id="KW-1185">Reference proteome</keyword>
<evidence type="ECO:0000313" key="2">
    <source>
        <dbReference type="Proteomes" id="UP001156666"/>
    </source>
</evidence>
<dbReference type="EMBL" id="BSOH01000014">
    <property type="protein sequence ID" value="GLR17857.1"/>
    <property type="molecule type" value="Genomic_DNA"/>
</dbReference>
<evidence type="ECO:0008006" key="3">
    <source>
        <dbReference type="Google" id="ProtNLM"/>
    </source>
</evidence>
<dbReference type="Proteomes" id="UP001156666">
    <property type="component" value="Unassembled WGS sequence"/>
</dbReference>
<comment type="caution">
    <text evidence="1">The sequence shown here is derived from an EMBL/GenBank/DDBJ whole genome shotgun (WGS) entry which is preliminary data.</text>
</comment>
<evidence type="ECO:0000313" key="1">
    <source>
        <dbReference type="EMBL" id="GLR17857.1"/>
    </source>
</evidence>
<gene>
    <name evidence="1" type="ORF">GCM10007940_24720</name>
</gene>
<dbReference type="RefSeq" id="WP_235291537.1">
    <property type="nucleotide sequence ID" value="NZ_BSOH01000014.1"/>
</dbReference>
<reference evidence="1" key="1">
    <citation type="journal article" date="2014" name="Int. J. Syst. Evol. Microbiol.">
        <title>Complete genome sequence of Corynebacterium casei LMG S-19264T (=DSM 44701T), isolated from a smear-ripened cheese.</title>
        <authorList>
            <consortium name="US DOE Joint Genome Institute (JGI-PGF)"/>
            <person name="Walter F."/>
            <person name="Albersmeier A."/>
            <person name="Kalinowski J."/>
            <person name="Ruckert C."/>
        </authorList>
    </citation>
    <scope>NUCLEOTIDE SEQUENCE</scope>
    <source>
        <strain evidence="1">NBRC 108769</strain>
    </source>
</reference>
<name>A0AA37SQF0_9BACT</name>
<proteinExistence type="predicted"/>
<dbReference type="InterPro" id="IPR018673">
    <property type="entry name" value="DUF2141"/>
</dbReference>
<reference evidence="1" key="2">
    <citation type="submission" date="2023-01" db="EMBL/GenBank/DDBJ databases">
        <title>Draft genome sequence of Portibacter lacus strain NBRC 108769.</title>
        <authorList>
            <person name="Sun Q."/>
            <person name="Mori K."/>
        </authorList>
    </citation>
    <scope>NUCLEOTIDE SEQUENCE</scope>
    <source>
        <strain evidence="1">NBRC 108769</strain>
    </source>
</reference>
<dbReference type="Pfam" id="PF09912">
    <property type="entry name" value="DUF2141"/>
    <property type="match status" value="1"/>
</dbReference>
<accession>A0AA37SQF0</accession>
<sequence length="147" mass="16476">MRYWTIKILLIVGILPFGLSAQPIEEGENLTIEVTVVGIDKLKGDIRIALYNEEGNFPSESDIDDFRVESIKEATHKVKFNVASKGKYAIAVLHDVSKNGGMDFNIVGYPKEPYGFSNNPGIWYRKPTFTECAFDVSQNTSIKVELN</sequence>
<dbReference type="AlphaFoldDB" id="A0AA37SQF0"/>